<proteinExistence type="predicted"/>
<keyword evidence="2" id="KW-1185">Reference proteome</keyword>
<dbReference type="EMBL" id="OU893336">
    <property type="protein sequence ID" value="CAG9793098.1"/>
    <property type="molecule type" value="Genomic_DNA"/>
</dbReference>
<accession>A0A9N9RAZ4</accession>
<dbReference type="Proteomes" id="UP001153714">
    <property type="component" value="Chromosome 5"/>
</dbReference>
<dbReference type="AlphaFoldDB" id="A0A9N9RAZ4"/>
<evidence type="ECO:0008006" key="3">
    <source>
        <dbReference type="Google" id="ProtNLM"/>
    </source>
</evidence>
<sequence>MAYKQSCLMKAHSDTYLIVREINKHVQEDLPKRIQGVIEYLEKTIQGAKKETMEKIDSIDWETHEEEIVKGLTKEMGEISTVLGEKVRESIEEVKNRQEITPKDTYANIAKTNIPRTMHSIILESENKNDTAEELIQKTKAILKPTLEEIKIDKIRKVKDQRVLIGCAKEKEIEKIKDKLQKEQGIKIEKVKNKNPLVIIKDVPFQIKEEELLQLIQNQNKELFNKEEEKEVKVKFRRKAINQERCHAIIQVKPAVWRAMTGKGHLYIEMERLKVEDQSPLIQCTRCLGFGHGMKFCQESASRCSHCGDPHLRANCPEREAGRAPRCCNCAHAGLEETEHNAFSKECGVRDKWEYLARTTTAYE</sequence>
<evidence type="ECO:0000313" key="2">
    <source>
        <dbReference type="Proteomes" id="UP001153714"/>
    </source>
</evidence>
<dbReference type="OrthoDB" id="10022108at2759"/>
<reference evidence="1" key="2">
    <citation type="submission" date="2022-10" db="EMBL/GenBank/DDBJ databases">
        <authorList>
            <consortium name="ENA_rothamsted_submissions"/>
            <consortium name="culmorum"/>
            <person name="King R."/>
        </authorList>
    </citation>
    <scope>NUCLEOTIDE SEQUENCE</scope>
</reference>
<evidence type="ECO:0000313" key="1">
    <source>
        <dbReference type="EMBL" id="CAG9793098.1"/>
    </source>
</evidence>
<gene>
    <name evidence="1" type="ORF">DIATSA_LOCUS10565</name>
</gene>
<name>A0A9N9RAZ4_9NEOP</name>
<protein>
    <recommendedName>
        <fullName evidence="3">Gag-like protein</fullName>
    </recommendedName>
</protein>
<organism evidence="1 2">
    <name type="scientific">Diatraea saccharalis</name>
    <name type="common">sugarcane borer</name>
    <dbReference type="NCBI Taxonomy" id="40085"/>
    <lineage>
        <taxon>Eukaryota</taxon>
        <taxon>Metazoa</taxon>
        <taxon>Ecdysozoa</taxon>
        <taxon>Arthropoda</taxon>
        <taxon>Hexapoda</taxon>
        <taxon>Insecta</taxon>
        <taxon>Pterygota</taxon>
        <taxon>Neoptera</taxon>
        <taxon>Endopterygota</taxon>
        <taxon>Lepidoptera</taxon>
        <taxon>Glossata</taxon>
        <taxon>Ditrysia</taxon>
        <taxon>Pyraloidea</taxon>
        <taxon>Crambidae</taxon>
        <taxon>Crambinae</taxon>
        <taxon>Diatraea</taxon>
    </lineage>
</organism>
<reference evidence="1" key="1">
    <citation type="submission" date="2021-12" db="EMBL/GenBank/DDBJ databases">
        <authorList>
            <person name="King R."/>
        </authorList>
    </citation>
    <scope>NUCLEOTIDE SEQUENCE</scope>
</reference>